<protein>
    <submittedName>
        <fullName evidence="3">Uncharacterized protein</fullName>
    </submittedName>
</protein>
<feature type="compositionally biased region" description="Basic and acidic residues" evidence="1">
    <location>
        <begin position="1"/>
        <end position="26"/>
    </location>
</feature>
<reference evidence="3" key="1">
    <citation type="submission" date="2017-02" db="UniProtKB">
        <authorList>
            <consortium name="WormBaseParasite"/>
        </authorList>
    </citation>
    <scope>IDENTIFICATION</scope>
</reference>
<proteinExistence type="predicted"/>
<dbReference type="AlphaFoldDB" id="A0A0N5BDG5"/>
<evidence type="ECO:0000256" key="1">
    <source>
        <dbReference type="SAM" id="MobiDB-lite"/>
    </source>
</evidence>
<name>A0A0N5BDG5_STREA</name>
<feature type="region of interest" description="Disordered" evidence="1">
    <location>
        <begin position="1"/>
        <end position="32"/>
    </location>
</feature>
<dbReference type="Pfam" id="PF15305">
    <property type="entry name" value="IFT43"/>
    <property type="match status" value="1"/>
</dbReference>
<dbReference type="InterPro" id="IPR029302">
    <property type="entry name" value="IFT43"/>
</dbReference>
<evidence type="ECO:0000313" key="3">
    <source>
        <dbReference type="WBParaSite" id="SPAL_0000405100.1"/>
    </source>
</evidence>
<organism evidence="2 3">
    <name type="scientific">Strongyloides papillosus</name>
    <name type="common">Intestinal threadworm</name>
    <dbReference type="NCBI Taxonomy" id="174720"/>
    <lineage>
        <taxon>Eukaryota</taxon>
        <taxon>Metazoa</taxon>
        <taxon>Ecdysozoa</taxon>
        <taxon>Nematoda</taxon>
        <taxon>Chromadorea</taxon>
        <taxon>Rhabditida</taxon>
        <taxon>Tylenchina</taxon>
        <taxon>Panagrolaimomorpha</taxon>
        <taxon>Strongyloidoidea</taxon>
        <taxon>Strongyloididae</taxon>
        <taxon>Strongyloides</taxon>
    </lineage>
</organism>
<dbReference type="WBParaSite" id="SPAL_0000405100.1">
    <property type="protein sequence ID" value="SPAL_0000405100.1"/>
    <property type="gene ID" value="SPAL_0000405100"/>
</dbReference>
<dbReference type="Proteomes" id="UP000046392">
    <property type="component" value="Unplaced"/>
</dbReference>
<sequence length="241" mass="28015">MRRRQNSERNDKVETSPSSEDRKDDTNEIIPNVRVKNNNFDVKKKGIKTKFEGSGIKTFLKKTGQSDIKETLKRPLTGLFRKTPKDVDVKNEEVTQSNSNSSIKDSVVPFNKESFSTDVIEIHGTGMDDSDDLKHDTPPHDRSQSLLSLTVIEPPKLTMSEMNAIYPLEILNNNAYNQYKVDEIDLNYITRFMWLEDECNDESIPWTWDYLFANVSYEMREETIDDEDEVEDMYKNSTFMT</sequence>
<dbReference type="GO" id="GO:0030991">
    <property type="term" value="C:intraciliary transport particle A"/>
    <property type="evidence" value="ECO:0007669"/>
    <property type="project" value="InterPro"/>
</dbReference>
<keyword evidence="2" id="KW-1185">Reference proteome</keyword>
<evidence type="ECO:0000313" key="2">
    <source>
        <dbReference type="Proteomes" id="UP000046392"/>
    </source>
</evidence>
<accession>A0A0N5BDG5</accession>